<feature type="transmembrane region" description="Helical" evidence="2">
    <location>
        <begin position="150"/>
        <end position="168"/>
    </location>
</feature>
<dbReference type="InterPro" id="IPR002656">
    <property type="entry name" value="Acyl_transf_3_dom"/>
</dbReference>
<feature type="transmembrane region" description="Helical" evidence="2">
    <location>
        <begin position="109"/>
        <end position="129"/>
    </location>
</feature>
<sequence length="425" mass="46430">MGTSYDQGCFELCGCKAGRQQPPTIRGRGTDPARASSRQRGSRIAGAHVRGRAWPMTMPLLTRVDASPASPFDPRLESLRGLACLTVCVFHATHVFASNPQSVFFDTLLLAANPAAAVMFFFVLSGYVLGASLERDLAIAPYLARRLFRLIPAFAAAVVFAFACERLLRLDPAPAGLTTGFQHLFWPQPTWHDLWDNLLLGSNRVNGPTWTLFPELLGSMMLPFVVAAHGRIEPRWRWALFAAVTILLTSSPYRTLLWFYFGCFLVKEFAALLAGRRQLATVAFISGLVGLEIAGSYDEFYTVGIVLVSATAAALMMGAVVSSRDMLRWTTTAPLRFLGRISFSLYLVHWPIFYVCALVAVNCGSIVPTQIWGNLFVMVTSLVAAIGIAALAYRFIEAPSIRAGALAARLLAETWRSRAVVNSAG</sequence>
<keyword evidence="2" id="KW-0472">Membrane</keyword>
<feature type="transmembrane region" description="Helical" evidence="2">
    <location>
        <begin position="343"/>
        <end position="367"/>
    </location>
</feature>
<evidence type="ECO:0000313" key="4">
    <source>
        <dbReference type="EMBL" id="TYL91665.1"/>
    </source>
</evidence>
<dbReference type="PANTHER" id="PTHR23028">
    <property type="entry name" value="ACETYLTRANSFERASE"/>
    <property type="match status" value="1"/>
</dbReference>
<organism evidence="4 5">
    <name type="scientific">Bradyrhizobium rifense</name>
    <dbReference type="NCBI Taxonomy" id="515499"/>
    <lineage>
        <taxon>Bacteria</taxon>
        <taxon>Pseudomonadati</taxon>
        <taxon>Pseudomonadota</taxon>
        <taxon>Alphaproteobacteria</taxon>
        <taxon>Hyphomicrobiales</taxon>
        <taxon>Nitrobacteraceae</taxon>
        <taxon>Bradyrhizobium</taxon>
    </lineage>
</organism>
<evidence type="ECO:0000256" key="2">
    <source>
        <dbReference type="SAM" id="Phobius"/>
    </source>
</evidence>
<evidence type="ECO:0000256" key="1">
    <source>
        <dbReference type="SAM" id="MobiDB-lite"/>
    </source>
</evidence>
<feature type="transmembrane region" description="Helical" evidence="2">
    <location>
        <begin position="373"/>
        <end position="393"/>
    </location>
</feature>
<dbReference type="InterPro" id="IPR050879">
    <property type="entry name" value="Acyltransferase_3"/>
</dbReference>
<dbReference type="Proteomes" id="UP000324758">
    <property type="component" value="Unassembled WGS sequence"/>
</dbReference>
<evidence type="ECO:0000259" key="3">
    <source>
        <dbReference type="Pfam" id="PF01757"/>
    </source>
</evidence>
<proteinExistence type="predicted"/>
<dbReference type="Pfam" id="PF01757">
    <property type="entry name" value="Acyl_transf_3"/>
    <property type="match status" value="1"/>
</dbReference>
<protein>
    <submittedName>
        <fullName evidence="4">Acyltransferase</fullName>
    </submittedName>
</protein>
<comment type="caution">
    <text evidence="4">The sequence shown here is derived from an EMBL/GenBank/DDBJ whole genome shotgun (WGS) entry which is preliminary data.</text>
</comment>
<feature type="transmembrane region" description="Helical" evidence="2">
    <location>
        <begin position="303"/>
        <end position="322"/>
    </location>
</feature>
<dbReference type="GO" id="GO:0016747">
    <property type="term" value="F:acyltransferase activity, transferring groups other than amino-acyl groups"/>
    <property type="evidence" value="ECO:0007669"/>
    <property type="project" value="InterPro"/>
</dbReference>
<keyword evidence="4" id="KW-0012">Acyltransferase</keyword>
<accession>A0A5D3K893</accession>
<keyword evidence="2" id="KW-1133">Transmembrane helix</keyword>
<keyword evidence="4" id="KW-0808">Transferase</keyword>
<evidence type="ECO:0000313" key="5">
    <source>
        <dbReference type="Proteomes" id="UP000324758"/>
    </source>
</evidence>
<feature type="domain" description="Acyltransferase 3" evidence="3">
    <location>
        <begin position="75"/>
        <end position="393"/>
    </location>
</feature>
<name>A0A5D3K893_9BRAD</name>
<dbReference type="AlphaFoldDB" id="A0A5D3K893"/>
<feature type="region of interest" description="Disordered" evidence="1">
    <location>
        <begin position="21"/>
        <end position="43"/>
    </location>
</feature>
<dbReference type="EMBL" id="VSSS01000042">
    <property type="protein sequence ID" value="TYL91665.1"/>
    <property type="molecule type" value="Genomic_DNA"/>
</dbReference>
<reference evidence="4 5" key="1">
    <citation type="submission" date="2019-08" db="EMBL/GenBank/DDBJ databases">
        <title>Bradyrhizobium hipponensis sp. nov., a rhizobium isolated from a Lupinus angustifolius root nodule in Tunisia.</title>
        <authorList>
            <person name="Off K."/>
            <person name="Rejili M."/>
            <person name="Mars M."/>
            <person name="Brachmann A."/>
            <person name="Marin M."/>
        </authorList>
    </citation>
    <scope>NUCLEOTIDE SEQUENCE [LARGE SCALE GENOMIC DNA]</scope>
    <source>
        <strain evidence="4 5">CTAW71</strain>
    </source>
</reference>
<gene>
    <name evidence="4" type="ORF">FXB40_27450</name>
</gene>
<feature type="transmembrane region" description="Helical" evidence="2">
    <location>
        <begin position="235"/>
        <end position="251"/>
    </location>
</feature>
<feature type="transmembrane region" description="Helical" evidence="2">
    <location>
        <begin position="210"/>
        <end position="228"/>
    </location>
</feature>
<keyword evidence="5" id="KW-1185">Reference proteome</keyword>
<dbReference type="OrthoDB" id="9796461at2"/>
<keyword evidence="2" id="KW-0812">Transmembrane</keyword>